<evidence type="ECO:0000313" key="3">
    <source>
        <dbReference type="Proteomes" id="UP000515913"/>
    </source>
</evidence>
<keyword evidence="1" id="KW-1133">Transmembrane helix</keyword>
<dbReference type="RefSeq" id="WP_101474144.1">
    <property type="nucleotide sequence ID" value="NZ_CP060637.1"/>
</dbReference>
<gene>
    <name evidence="2" type="ORF">H9Q81_06290</name>
</gene>
<dbReference type="Proteomes" id="UP000515913">
    <property type="component" value="Chromosome"/>
</dbReference>
<dbReference type="EMBL" id="CP060637">
    <property type="protein sequence ID" value="QNM14586.1"/>
    <property type="molecule type" value="Genomic_DNA"/>
</dbReference>
<sequence>MAVMINMQKNGIETAVPVGFSWTTLFFGFFVPLFRGDWLWFAIMLVLAACSLGTINFLLSFFYNRIYLSNLLNKGWVPADEYSYNTLRQKGILSK</sequence>
<organism evidence="2 3">
    <name type="scientific">Fusobacterium hominis</name>
    <dbReference type="NCBI Taxonomy" id="2764326"/>
    <lineage>
        <taxon>Bacteria</taxon>
        <taxon>Fusobacteriati</taxon>
        <taxon>Fusobacteriota</taxon>
        <taxon>Fusobacteriia</taxon>
        <taxon>Fusobacteriales</taxon>
        <taxon>Fusobacteriaceae</taxon>
        <taxon>Fusobacterium</taxon>
    </lineage>
</organism>
<keyword evidence="1" id="KW-0472">Membrane</keyword>
<reference evidence="2 3" key="1">
    <citation type="submission" date="2020-08" db="EMBL/GenBank/DDBJ databases">
        <authorList>
            <person name="Liu C."/>
            <person name="Sun Q."/>
        </authorList>
    </citation>
    <scope>NUCLEOTIDE SEQUENCE [LARGE SCALE GENOMIC DNA]</scope>
    <source>
        <strain evidence="2 3">NSJ-57</strain>
    </source>
</reference>
<evidence type="ECO:0000256" key="1">
    <source>
        <dbReference type="SAM" id="Phobius"/>
    </source>
</evidence>
<accession>A0A7G9GUV4</accession>
<feature type="transmembrane region" description="Helical" evidence="1">
    <location>
        <begin position="12"/>
        <end position="32"/>
    </location>
</feature>
<keyword evidence="1" id="KW-0812">Transmembrane</keyword>
<dbReference type="KEGG" id="fho:H9Q81_06290"/>
<proteinExistence type="predicted"/>
<evidence type="ECO:0000313" key="2">
    <source>
        <dbReference type="EMBL" id="QNM14586.1"/>
    </source>
</evidence>
<name>A0A7G9GUV4_9FUSO</name>
<keyword evidence="3" id="KW-1185">Reference proteome</keyword>
<feature type="transmembrane region" description="Helical" evidence="1">
    <location>
        <begin position="38"/>
        <end position="63"/>
    </location>
</feature>
<dbReference type="AlphaFoldDB" id="A0A7G9GUV4"/>
<protein>
    <submittedName>
        <fullName evidence="2">HrgC protein</fullName>
    </submittedName>
</protein>